<dbReference type="RefSeq" id="WP_255922707.1">
    <property type="nucleotide sequence ID" value="NZ_JANFNG010000025.1"/>
</dbReference>
<keyword evidence="1" id="KW-0812">Transmembrane</keyword>
<keyword evidence="1" id="KW-0472">Membrane</keyword>
<gene>
    <name evidence="2" type="ORF">NGB36_24735</name>
</gene>
<feature type="transmembrane region" description="Helical" evidence="1">
    <location>
        <begin position="239"/>
        <end position="257"/>
    </location>
</feature>
<evidence type="ECO:0000313" key="3">
    <source>
        <dbReference type="Proteomes" id="UP001057702"/>
    </source>
</evidence>
<organism evidence="2 3">
    <name type="scientific">Streptomyces humicola</name>
    <dbReference type="NCBI Taxonomy" id="2953240"/>
    <lineage>
        <taxon>Bacteria</taxon>
        <taxon>Bacillati</taxon>
        <taxon>Actinomycetota</taxon>
        <taxon>Actinomycetes</taxon>
        <taxon>Kitasatosporales</taxon>
        <taxon>Streptomycetaceae</taxon>
        <taxon>Streptomyces</taxon>
    </lineage>
</organism>
<reference evidence="2" key="1">
    <citation type="submission" date="2022-06" db="EMBL/GenBank/DDBJ databases">
        <title>Draft genome sequence of Streptomyces sp. RB6PN25 isolated from peat swamp forest in Thailand.</title>
        <authorList>
            <person name="Duangmal K."/>
            <person name="Klaysubun C."/>
        </authorList>
    </citation>
    <scope>NUCLEOTIDE SEQUENCE</scope>
    <source>
        <strain evidence="2">RB6PN25</strain>
    </source>
</reference>
<dbReference type="Proteomes" id="UP001057702">
    <property type="component" value="Unassembled WGS sequence"/>
</dbReference>
<sequence>MNTLEPSPHAAFLTPSPVVPRPLSWLRPLRHPVVAAVLVAAVLHLLWAGFLATDGGDMAAQYAWAEFTGAHPGSAYNLSWYGGMHPISYSALTPYLMAWLGVRTTAVITGTLSAAVLARLLMRSGLARPLLPAVCGAVALSGDTASGRITFSIGVLFGLTATLMVYESFGPRAVRDGAAFLLGAVATGSSPVAGLFLLVAGAGLFLTGRRRDSLALLTAPPLVVGIITLLFPFYGVQPFSVGGAALVVATGLPVALWAPPSWRAVRAGAWVYIAGDLLTLLIPSPIGSNVERLSLLFAATVLLAALMEGARGRRALALWLAFVFAAGWQVVKPVQDLVSTAPAAGWSTYAKPLIAELGRLGADRDRVEVVAARTHWESAGLSPYVNLARGWNRQLDVERNPVFYDGKITAATYHAWLRTWAVSYVVLPDAAPDDAAVAEARIVAAGQTWLRPVWGDAHWRVYAVTDAVPLTSAPSTAIRAGQGELSMRVPQAGSFLVRVAWSPWLGVLHGTGCLEQAGAWTRLRAHDAGVFTIGSRYTLPRGTPCG</sequence>
<feature type="transmembrane region" description="Helical" evidence="1">
    <location>
        <begin position="33"/>
        <end position="52"/>
    </location>
</feature>
<protein>
    <submittedName>
        <fullName evidence="2">MFS transporter</fullName>
    </submittedName>
</protein>
<evidence type="ECO:0000313" key="2">
    <source>
        <dbReference type="EMBL" id="MCQ4083710.1"/>
    </source>
</evidence>
<dbReference type="EMBL" id="JANFNG010000025">
    <property type="protein sequence ID" value="MCQ4083710.1"/>
    <property type="molecule type" value="Genomic_DNA"/>
</dbReference>
<keyword evidence="1" id="KW-1133">Transmembrane helix</keyword>
<feature type="transmembrane region" description="Helical" evidence="1">
    <location>
        <begin position="96"/>
        <end position="121"/>
    </location>
</feature>
<keyword evidence="3" id="KW-1185">Reference proteome</keyword>
<name>A0ABT1Q313_9ACTN</name>
<feature type="transmembrane region" description="Helical" evidence="1">
    <location>
        <begin position="149"/>
        <end position="166"/>
    </location>
</feature>
<accession>A0ABT1Q313</accession>
<evidence type="ECO:0000256" key="1">
    <source>
        <dbReference type="SAM" id="Phobius"/>
    </source>
</evidence>
<feature type="transmembrane region" description="Helical" evidence="1">
    <location>
        <begin position="178"/>
        <end position="207"/>
    </location>
</feature>
<feature type="transmembrane region" description="Helical" evidence="1">
    <location>
        <begin position="269"/>
        <end position="286"/>
    </location>
</feature>
<feature type="transmembrane region" description="Helical" evidence="1">
    <location>
        <begin position="214"/>
        <end position="233"/>
    </location>
</feature>
<proteinExistence type="predicted"/>
<comment type="caution">
    <text evidence="2">The sequence shown here is derived from an EMBL/GenBank/DDBJ whole genome shotgun (WGS) entry which is preliminary data.</text>
</comment>